<dbReference type="Gene3D" id="3.20.20.70">
    <property type="entry name" value="Aldolase class I"/>
    <property type="match status" value="1"/>
</dbReference>
<dbReference type="EC" id="6.3.4.21" evidence="5 16"/>
<dbReference type="Pfam" id="PF17767">
    <property type="entry name" value="NAPRTase_N"/>
    <property type="match status" value="1"/>
</dbReference>
<feature type="domain" description="Nicotinate/nicotinamide phosphoribosyltransferase" evidence="17">
    <location>
        <begin position="322"/>
        <end position="422"/>
    </location>
</feature>
<keyword evidence="11" id="KW-0479">Metal-binding</keyword>
<comment type="cofactor">
    <cofactor evidence="1">
        <name>Mn(2+)</name>
        <dbReference type="ChEBI" id="CHEBI:29035"/>
    </cofactor>
</comment>
<evidence type="ECO:0000256" key="11">
    <source>
        <dbReference type="ARBA" id="ARBA00022723"/>
    </source>
</evidence>
<dbReference type="Gene3D" id="3.20.140.10">
    <property type="entry name" value="nicotinate phosphoribosyltransferase"/>
    <property type="match status" value="2"/>
</dbReference>
<feature type="domain" description="Nicotinate phosphoribosyltransferase C-terminal" evidence="19">
    <location>
        <begin position="426"/>
        <end position="535"/>
    </location>
</feature>
<dbReference type="EMBL" id="UYJE01002697">
    <property type="protein sequence ID" value="VDI12930.1"/>
    <property type="molecule type" value="Genomic_DNA"/>
</dbReference>
<reference evidence="20" key="1">
    <citation type="submission" date="2018-11" db="EMBL/GenBank/DDBJ databases">
        <authorList>
            <person name="Alioto T."/>
            <person name="Alioto T."/>
        </authorList>
    </citation>
    <scope>NUCLEOTIDE SEQUENCE</scope>
</reference>
<keyword evidence="10 16" id="KW-0808">Transferase</keyword>
<evidence type="ECO:0000256" key="1">
    <source>
        <dbReference type="ARBA" id="ARBA00001936"/>
    </source>
</evidence>
<dbReference type="Pfam" id="PF04095">
    <property type="entry name" value="NAPRTase"/>
    <property type="match status" value="1"/>
</dbReference>
<comment type="pathway">
    <text evidence="3 16">Cofactor biosynthesis; NAD(+) biosynthesis; nicotinate D-ribonucleotide from nicotinate: step 1/1.</text>
</comment>
<dbReference type="InterPro" id="IPR036068">
    <property type="entry name" value="Nicotinate_pribotase-like_C"/>
</dbReference>
<dbReference type="AlphaFoldDB" id="A0A8B6D3L1"/>
<dbReference type="InterPro" id="IPR040727">
    <property type="entry name" value="NAPRTase_N"/>
</dbReference>
<keyword evidence="8 16" id="KW-0436">Ligase</keyword>
<gene>
    <name evidence="20" type="ORF">MGAL_10B028760</name>
</gene>
<evidence type="ECO:0000256" key="7">
    <source>
        <dbReference type="ARBA" id="ARBA00022553"/>
    </source>
</evidence>
<dbReference type="Pfam" id="PF17956">
    <property type="entry name" value="NAPRTase_C"/>
    <property type="match status" value="1"/>
</dbReference>
<evidence type="ECO:0000259" key="18">
    <source>
        <dbReference type="Pfam" id="PF17767"/>
    </source>
</evidence>
<dbReference type="NCBIfam" id="TIGR01513">
    <property type="entry name" value="NAPRTase_put"/>
    <property type="match status" value="1"/>
</dbReference>
<keyword evidence="7" id="KW-0597">Phosphoprotein</keyword>
<evidence type="ECO:0000256" key="5">
    <source>
        <dbReference type="ARBA" id="ARBA00013236"/>
    </source>
</evidence>
<keyword evidence="21" id="KW-1185">Reference proteome</keyword>
<dbReference type="FunFam" id="3.20.20.70:FF:000173">
    <property type="entry name" value="Nicotinate phosphoribosyltransferase"/>
    <property type="match status" value="1"/>
</dbReference>
<evidence type="ECO:0000256" key="13">
    <source>
        <dbReference type="ARBA" id="ARBA00023211"/>
    </source>
</evidence>
<dbReference type="GO" id="GO:0005829">
    <property type="term" value="C:cytosol"/>
    <property type="evidence" value="ECO:0007669"/>
    <property type="project" value="TreeGrafter"/>
</dbReference>
<evidence type="ECO:0000259" key="17">
    <source>
        <dbReference type="Pfam" id="PF04095"/>
    </source>
</evidence>
<name>A0A8B6D3L1_MYTGA</name>
<feature type="domain" description="Nicotinate phosphoribosyltransferase N-terminal" evidence="18">
    <location>
        <begin position="24"/>
        <end position="150"/>
    </location>
</feature>
<dbReference type="InterPro" id="IPR041619">
    <property type="entry name" value="NAPRTase_C"/>
</dbReference>
<protein>
    <recommendedName>
        <fullName evidence="6 16">Nicotinate phosphoribosyltransferase</fullName>
        <ecNumber evidence="5 16">6.3.4.21</ecNumber>
    </recommendedName>
</protein>
<dbReference type="GO" id="GO:0034355">
    <property type="term" value="P:NAD+ biosynthetic process via the salvage pathway"/>
    <property type="evidence" value="ECO:0007669"/>
    <property type="project" value="TreeGrafter"/>
</dbReference>
<dbReference type="FunFam" id="3.20.140.10:FF:000002">
    <property type="entry name" value="Nicotinate phosphoribosyltransferase"/>
    <property type="match status" value="1"/>
</dbReference>
<comment type="function">
    <text evidence="14">Catalyzes the first step in the biosynthesis of NAD from nicotinic acid, the ATP-dependent synthesis of beta-nicotinate D-ribonucleotide from nicotinate and 5-phospho-D-ribose 1-phosphate. Helps prevent cellular oxidative stress via its role in NAD biosynthesis.</text>
</comment>
<dbReference type="Proteomes" id="UP000596742">
    <property type="component" value="Unassembled WGS sequence"/>
</dbReference>
<dbReference type="GO" id="GO:0004516">
    <property type="term" value="F:nicotinate phosphoribosyltransferase activity"/>
    <property type="evidence" value="ECO:0007669"/>
    <property type="project" value="UniProtKB-UniRule"/>
</dbReference>
<evidence type="ECO:0000256" key="10">
    <source>
        <dbReference type="ARBA" id="ARBA00022679"/>
    </source>
</evidence>
<evidence type="ECO:0000313" key="20">
    <source>
        <dbReference type="EMBL" id="VDI12930.1"/>
    </source>
</evidence>
<keyword evidence="9 16" id="KW-0662">Pyridine nucleotide biosynthesis</keyword>
<dbReference type="PANTHER" id="PTHR11098:SF1">
    <property type="entry name" value="NICOTINATE PHOSPHORIBOSYLTRANSFERASE"/>
    <property type="match status" value="1"/>
</dbReference>
<keyword evidence="13" id="KW-0464">Manganese</keyword>
<dbReference type="InterPro" id="IPR006405">
    <property type="entry name" value="Nic_PRibTrfase_pncB"/>
</dbReference>
<evidence type="ECO:0000259" key="19">
    <source>
        <dbReference type="Pfam" id="PF17956"/>
    </source>
</evidence>
<evidence type="ECO:0000313" key="21">
    <source>
        <dbReference type="Proteomes" id="UP000596742"/>
    </source>
</evidence>
<dbReference type="GO" id="GO:0046872">
    <property type="term" value="F:metal ion binding"/>
    <property type="evidence" value="ECO:0007669"/>
    <property type="project" value="UniProtKB-KW"/>
</dbReference>
<dbReference type="InterPro" id="IPR041525">
    <property type="entry name" value="N/Namide_PRibTrfase"/>
</dbReference>
<dbReference type="InterPro" id="IPR013785">
    <property type="entry name" value="Aldolase_TIM"/>
</dbReference>
<dbReference type="SUPFAM" id="SSF54675">
    <property type="entry name" value="Nicotinate/Quinolinate PRTase N-terminal domain-like"/>
    <property type="match status" value="1"/>
</dbReference>
<dbReference type="OrthoDB" id="193380at2759"/>
<evidence type="ECO:0000256" key="4">
    <source>
        <dbReference type="ARBA" id="ARBA00010897"/>
    </source>
</evidence>
<sequence>MSGDHRQFSTVLGKEQNGVIQPILTDLYQITMAYAYWKSGKMNDVAVFDLYFRRNPFKGEFTVFAGLEECVKFIQNFKFTESDIKYLKSVMPTSVEEEFFEYLKELNTKTVTLFAIEEGTVVFPKIPLLTVKGPLPVVQLMETPLLNLVNYASLVATNGMRFRIAAGSESILLEFGLRRAQGPDGALSASRYCYLGGFDGTSNVLAGKLYGIPVRGTHAHAFITSFSGLSELHNRQLVRKGTEEMVDFIPLCQKWLKQLAPVLGFLDDQVSKSELAAFIAYATAFPDGFLALIDTYDVVRTGLPSFCTVAMALHECGYQPRGIRLDSGDLAYLSNLVRQSFEKVARSFNVPWFSSLTIVASNDINEDTIHSLNQQGHSINSFGIGTHLVTCQKQPALGGVYKLVEVNGKPRIKLSEDVEKVTIPGRKIAYRLFGHDGNALVDLMLKPDDEPPKSNERVLCRHPFIESKRAYVCPAKIERLHKVFIENGEVKQPLPTLTELRSKALCSLKSLRIDHRRALNPTPYKVSVSSNLYSFMHDLWLDNAPIGELS</sequence>
<evidence type="ECO:0000256" key="8">
    <source>
        <dbReference type="ARBA" id="ARBA00022598"/>
    </source>
</evidence>
<organism evidence="20 21">
    <name type="scientific">Mytilus galloprovincialis</name>
    <name type="common">Mediterranean mussel</name>
    <dbReference type="NCBI Taxonomy" id="29158"/>
    <lineage>
        <taxon>Eukaryota</taxon>
        <taxon>Metazoa</taxon>
        <taxon>Spiralia</taxon>
        <taxon>Lophotrochozoa</taxon>
        <taxon>Mollusca</taxon>
        <taxon>Bivalvia</taxon>
        <taxon>Autobranchia</taxon>
        <taxon>Pteriomorphia</taxon>
        <taxon>Mytilida</taxon>
        <taxon>Mytiloidea</taxon>
        <taxon>Mytilidae</taxon>
        <taxon>Mytilinae</taxon>
        <taxon>Mytilus</taxon>
    </lineage>
</organism>
<accession>A0A8B6D3L1</accession>
<evidence type="ECO:0000256" key="9">
    <source>
        <dbReference type="ARBA" id="ARBA00022642"/>
    </source>
</evidence>
<dbReference type="FunFam" id="3.20.20.70:FF:000155">
    <property type="entry name" value="Nicotinate phosphoribosyltransferase"/>
    <property type="match status" value="1"/>
</dbReference>
<keyword evidence="20" id="KW-0328">Glycosyltransferase</keyword>
<comment type="PTM">
    <text evidence="16">Transiently phosphorylated on a His residue during the reaction cycle. Phosphorylation strongly increases the affinity for substrates and increases the rate of nicotinate D-ribonucleotide production. Dephosphorylation regenerates the low-affinity form of the enzyme, leading to product release.</text>
</comment>
<proteinExistence type="inferred from homology"/>
<comment type="caution">
    <text evidence="20">The sequence shown here is derived from an EMBL/GenBank/DDBJ whole genome shotgun (WGS) entry which is preliminary data.</text>
</comment>
<dbReference type="InterPro" id="IPR007229">
    <property type="entry name" value="Nic_PRibTrfase-Fam"/>
</dbReference>
<evidence type="ECO:0000256" key="15">
    <source>
        <dbReference type="ARBA" id="ARBA00048668"/>
    </source>
</evidence>
<dbReference type="PANTHER" id="PTHR11098">
    <property type="entry name" value="NICOTINATE PHOSPHORIBOSYLTRANSFERASE"/>
    <property type="match status" value="1"/>
</dbReference>
<dbReference type="FunFam" id="3.20.140.10:FF:000006">
    <property type="entry name" value="Nicotinate phosphoribosyltransferase"/>
    <property type="match status" value="1"/>
</dbReference>
<evidence type="ECO:0000256" key="3">
    <source>
        <dbReference type="ARBA" id="ARBA00004952"/>
    </source>
</evidence>
<evidence type="ECO:0000256" key="14">
    <source>
        <dbReference type="ARBA" id="ARBA00023426"/>
    </source>
</evidence>
<dbReference type="SUPFAM" id="SSF51690">
    <property type="entry name" value="Nicotinate/Quinolinate PRTase C-terminal domain-like"/>
    <property type="match status" value="1"/>
</dbReference>
<dbReference type="GO" id="GO:0016757">
    <property type="term" value="F:glycosyltransferase activity"/>
    <property type="evidence" value="ECO:0007669"/>
    <property type="project" value="UniProtKB-KW"/>
</dbReference>
<evidence type="ECO:0000256" key="12">
    <source>
        <dbReference type="ARBA" id="ARBA00022842"/>
    </source>
</evidence>
<evidence type="ECO:0000256" key="6">
    <source>
        <dbReference type="ARBA" id="ARBA00021569"/>
    </source>
</evidence>
<evidence type="ECO:0000256" key="16">
    <source>
        <dbReference type="RuleBase" id="RU365100"/>
    </source>
</evidence>
<dbReference type="CDD" id="cd01570">
    <property type="entry name" value="NAPRTase_A"/>
    <property type="match status" value="1"/>
</dbReference>
<keyword evidence="12" id="KW-0460">Magnesium</keyword>
<dbReference type="PIRSF" id="PIRSF000484">
    <property type="entry name" value="NAPRT"/>
    <property type="match status" value="1"/>
</dbReference>
<comment type="catalytic activity">
    <reaction evidence="15 16">
        <text>5-phospho-alpha-D-ribose 1-diphosphate + nicotinate + ATP + H2O = nicotinate beta-D-ribonucleotide + ADP + phosphate + diphosphate</text>
        <dbReference type="Rhea" id="RHEA:36163"/>
        <dbReference type="ChEBI" id="CHEBI:15377"/>
        <dbReference type="ChEBI" id="CHEBI:30616"/>
        <dbReference type="ChEBI" id="CHEBI:32544"/>
        <dbReference type="ChEBI" id="CHEBI:33019"/>
        <dbReference type="ChEBI" id="CHEBI:43474"/>
        <dbReference type="ChEBI" id="CHEBI:57502"/>
        <dbReference type="ChEBI" id="CHEBI:58017"/>
        <dbReference type="ChEBI" id="CHEBI:456216"/>
        <dbReference type="EC" id="6.3.4.21"/>
    </reaction>
</comment>
<evidence type="ECO:0000256" key="2">
    <source>
        <dbReference type="ARBA" id="ARBA00001946"/>
    </source>
</evidence>
<dbReference type="UniPathway" id="UPA00253">
    <property type="reaction ID" value="UER00457"/>
</dbReference>
<comment type="similarity">
    <text evidence="4 16">Belongs to the NAPRTase family.</text>
</comment>
<comment type="cofactor">
    <cofactor evidence="2">
        <name>Mg(2+)</name>
        <dbReference type="ChEBI" id="CHEBI:18420"/>
    </cofactor>
</comment>